<dbReference type="InterPro" id="IPR036890">
    <property type="entry name" value="HATPase_C_sf"/>
</dbReference>
<dbReference type="Pfam" id="PF02518">
    <property type="entry name" value="HATPase_c"/>
    <property type="match status" value="1"/>
</dbReference>
<evidence type="ECO:0000313" key="9">
    <source>
        <dbReference type="Proteomes" id="UP001183824"/>
    </source>
</evidence>
<evidence type="ECO:0000256" key="3">
    <source>
        <dbReference type="ARBA" id="ARBA00022553"/>
    </source>
</evidence>
<sequence>MTLIPDALLWATSAGCAATGAAALFYRARWRAVDTRAAEAAQRAAARDEEARNLAQSRLPGLVFALQNGTPPSHGMLLHPSLANTETAAAYESVLNQVAQLLDDTSRRAEAATRSAVLACVRSVQSLVYEQQGSITRLLDTEHDPKILALVQPIDHTASQLARRLQILGVIAGMWPGRQRDDVALLDAARGAMSRIRDYTRVRTPRESRHYVAGRFVEPVVLALAELLDNAARHSPPSTPVEVKFVEAHQGVSVEIHDAGAGMSLEARQEAARRLSGQTPVRLTELRNPPSFGHLGVGELARQYGFRVQLDEDHSLHGGVRAVVFLPHALLSKPPARTEPSAASEEQTAYAAPAPHIDTSATATAGEYEIAPDGLAVRGARRAGPRPAERPARRPLADSEPPPPGSGRGLAAFVQGTRAAQTDSPQISTPSPTSEESPR</sequence>
<comment type="caution">
    <text evidence="8">The sequence shown here is derived from an EMBL/GenBank/DDBJ whole genome shotgun (WGS) entry which is preliminary data.</text>
</comment>
<evidence type="ECO:0000256" key="1">
    <source>
        <dbReference type="ARBA" id="ARBA00000085"/>
    </source>
</evidence>
<dbReference type="InterPro" id="IPR050428">
    <property type="entry name" value="TCS_sensor_his_kinase"/>
</dbReference>
<evidence type="ECO:0000256" key="4">
    <source>
        <dbReference type="ARBA" id="ARBA00022679"/>
    </source>
</evidence>
<evidence type="ECO:0000256" key="2">
    <source>
        <dbReference type="ARBA" id="ARBA00012438"/>
    </source>
</evidence>
<gene>
    <name evidence="8" type="ORF">RNB18_34780</name>
</gene>
<name>A0ABU2VI66_9ACTN</name>
<proteinExistence type="predicted"/>
<dbReference type="Gene3D" id="3.30.565.10">
    <property type="entry name" value="Histidine kinase-like ATPase, C-terminal domain"/>
    <property type="match status" value="1"/>
</dbReference>
<keyword evidence="8" id="KW-0547">Nucleotide-binding</keyword>
<dbReference type="RefSeq" id="WP_311718072.1">
    <property type="nucleotide sequence ID" value="NZ_JAVREZ010000015.1"/>
</dbReference>
<keyword evidence="5" id="KW-0418">Kinase</keyword>
<organism evidence="8 9">
    <name type="scientific">Streptomyces doebereineriae</name>
    <dbReference type="NCBI Taxonomy" id="3075528"/>
    <lineage>
        <taxon>Bacteria</taxon>
        <taxon>Bacillati</taxon>
        <taxon>Actinomycetota</taxon>
        <taxon>Actinomycetes</taxon>
        <taxon>Kitasatosporales</taxon>
        <taxon>Streptomycetaceae</taxon>
        <taxon>Streptomyces</taxon>
    </lineage>
</organism>
<feature type="region of interest" description="Disordered" evidence="6">
    <location>
        <begin position="372"/>
        <end position="439"/>
    </location>
</feature>
<keyword evidence="4" id="KW-0808">Transferase</keyword>
<dbReference type="EMBL" id="JAVREZ010000015">
    <property type="protein sequence ID" value="MDT0485286.1"/>
    <property type="molecule type" value="Genomic_DNA"/>
</dbReference>
<feature type="compositionally biased region" description="Polar residues" evidence="6">
    <location>
        <begin position="418"/>
        <end position="427"/>
    </location>
</feature>
<dbReference type="GO" id="GO:0005524">
    <property type="term" value="F:ATP binding"/>
    <property type="evidence" value="ECO:0007669"/>
    <property type="project" value="UniProtKB-KW"/>
</dbReference>
<evidence type="ECO:0000259" key="7">
    <source>
        <dbReference type="Pfam" id="PF02518"/>
    </source>
</evidence>
<dbReference type="Proteomes" id="UP001183824">
    <property type="component" value="Unassembled WGS sequence"/>
</dbReference>
<dbReference type="PANTHER" id="PTHR45436:SF5">
    <property type="entry name" value="SENSOR HISTIDINE KINASE TRCS"/>
    <property type="match status" value="1"/>
</dbReference>
<evidence type="ECO:0000313" key="8">
    <source>
        <dbReference type="EMBL" id="MDT0485286.1"/>
    </source>
</evidence>
<keyword evidence="8" id="KW-0067">ATP-binding</keyword>
<dbReference type="EC" id="2.7.13.3" evidence="2"/>
<dbReference type="PANTHER" id="PTHR45436">
    <property type="entry name" value="SENSOR HISTIDINE KINASE YKOH"/>
    <property type="match status" value="1"/>
</dbReference>
<feature type="region of interest" description="Disordered" evidence="6">
    <location>
        <begin position="334"/>
        <end position="356"/>
    </location>
</feature>
<accession>A0ABU2VI66</accession>
<feature type="compositionally biased region" description="Basic and acidic residues" evidence="6">
    <location>
        <begin position="387"/>
        <end position="397"/>
    </location>
</feature>
<keyword evidence="9" id="KW-1185">Reference proteome</keyword>
<evidence type="ECO:0000256" key="5">
    <source>
        <dbReference type="ARBA" id="ARBA00022777"/>
    </source>
</evidence>
<reference evidence="9" key="1">
    <citation type="submission" date="2023-07" db="EMBL/GenBank/DDBJ databases">
        <title>30 novel species of actinomycetes from the DSMZ collection.</title>
        <authorList>
            <person name="Nouioui I."/>
        </authorList>
    </citation>
    <scope>NUCLEOTIDE SEQUENCE [LARGE SCALE GENOMIC DNA]</scope>
    <source>
        <strain evidence="9">DSM 41640</strain>
    </source>
</reference>
<keyword evidence="3" id="KW-0597">Phosphoprotein</keyword>
<protein>
    <recommendedName>
        <fullName evidence="2">histidine kinase</fullName>
        <ecNumber evidence="2">2.7.13.3</ecNumber>
    </recommendedName>
</protein>
<dbReference type="SUPFAM" id="SSF55874">
    <property type="entry name" value="ATPase domain of HSP90 chaperone/DNA topoisomerase II/histidine kinase"/>
    <property type="match status" value="1"/>
</dbReference>
<comment type="catalytic activity">
    <reaction evidence="1">
        <text>ATP + protein L-histidine = ADP + protein N-phospho-L-histidine.</text>
        <dbReference type="EC" id="2.7.13.3"/>
    </reaction>
</comment>
<evidence type="ECO:0000256" key="6">
    <source>
        <dbReference type="SAM" id="MobiDB-lite"/>
    </source>
</evidence>
<feature type="domain" description="Histidine kinase/HSP90-like ATPase" evidence="7">
    <location>
        <begin position="220"/>
        <end position="328"/>
    </location>
</feature>
<dbReference type="InterPro" id="IPR003594">
    <property type="entry name" value="HATPase_dom"/>
</dbReference>
<feature type="compositionally biased region" description="Low complexity" evidence="6">
    <location>
        <begin position="428"/>
        <end position="439"/>
    </location>
</feature>